<evidence type="ECO:0000256" key="2">
    <source>
        <dbReference type="ARBA" id="ARBA00022801"/>
    </source>
</evidence>
<dbReference type="Gene3D" id="3.10.129.10">
    <property type="entry name" value="Hotdog Thioesterase"/>
    <property type="match status" value="1"/>
</dbReference>
<evidence type="ECO:0000313" key="4">
    <source>
        <dbReference type="Proteomes" id="UP000197003"/>
    </source>
</evidence>
<keyword evidence="2" id="KW-0378">Hydrolase</keyword>
<dbReference type="InterPro" id="IPR050563">
    <property type="entry name" value="4-hydroxybenzoyl-CoA_TE"/>
</dbReference>
<protein>
    <submittedName>
        <fullName evidence="3">Esterase</fullName>
    </submittedName>
</protein>
<comment type="similarity">
    <text evidence="1">Belongs to the 4-hydroxybenzoyl-CoA thioesterase family.</text>
</comment>
<dbReference type="Pfam" id="PF13279">
    <property type="entry name" value="4HBT_2"/>
    <property type="match status" value="1"/>
</dbReference>
<gene>
    <name evidence="3" type="ORF">B9G79_09490</name>
</gene>
<sequence>MFIHRHKVQFYETDLMGIVHHSNYLRFYEEARVAWAHAHGLLDYQKPGSASHFAVYETQVKHVKPTFFGDDLEIEVQARTEGNRLVFQYRLHGRNNEVCSVAKTVHVPLGLDLKLLRFPADMKAIVNKELEKEPWIETWL</sequence>
<dbReference type="EMBL" id="CP020946">
    <property type="protein sequence ID" value="ASD63790.1"/>
    <property type="molecule type" value="Genomic_DNA"/>
</dbReference>
<proteinExistence type="inferred from homology"/>
<dbReference type="SUPFAM" id="SSF54637">
    <property type="entry name" value="Thioesterase/thiol ester dehydrase-isomerase"/>
    <property type="match status" value="1"/>
</dbReference>
<evidence type="ECO:0000256" key="1">
    <source>
        <dbReference type="ARBA" id="ARBA00005953"/>
    </source>
</evidence>
<accession>A0A1Z3N8I4</accession>
<organism evidence="3 4">
    <name type="scientific">Bdellovibrio bacteriovorus</name>
    <dbReference type="NCBI Taxonomy" id="959"/>
    <lineage>
        <taxon>Bacteria</taxon>
        <taxon>Pseudomonadati</taxon>
        <taxon>Bdellovibrionota</taxon>
        <taxon>Bdellovibrionia</taxon>
        <taxon>Bdellovibrionales</taxon>
        <taxon>Pseudobdellovibrionaceae</taxon>
        <taxon>Bdellovibrio</taxon>
    </lineage>
</organism>
<dbReference type="AlphaFoldDB" id="A0A1Z3N8I4"/>
<name>A0A1Z3N8I4_BDEBC</name>
<dbReference type="GO" id="GO:0047617">
    <property type="term" value="F:fatty acyl-CoA hydrolase activity"/>
    <property type="evidence" value="ECO:0007669"/>
    <property type="project" value="TreeGrafter"/>
</dbReference>
<dbReference type="OrthoDB" id="5294370at2"/>
<dbReference type="CDD" id="cd00586">
    <property type="entry name" value="4HBT"/>
    <property type="match status" value="1"/>
</dbReference>
<dbReference type="RefSeq" id="WP_088565301.1">
    <property type="nucleotide sequence ID" value="NZ_CP020946.1"/>
</dbReference>
<dbReference type="InterPro" id="IPR006684">
    <property type="entry name" value="YbgC/YbaW"/>
</dbReference>
<dbReference type="InterPro" id="IPR029069">
    <property type="entry name" value="HotDog_dom_sf"/>
</dbReference>
<dbReference type="PANTHER" id="PTHR31793">
    <property type="entry name" value="4-HYDROXYBENZOYL-COA THIOESTERASE FAMILY MEMBER"/>
    <property type="match status" value="1"/>
</dbReference>
<evidence type="ECO:0000313" key="3">
    <source>
        <dbReference type="EMBL" id="ASD63790.1"/>
    </source>
</evidence>
<reference evidence="3 4" key="1">
    <citation type="submission" date="2017-04" db="EMBL/GenBank/DDBJ databases">
        <title>Whole genome sequence of Bdellovibrio bacteriovorus strain SSB218315.</title>
        <authorList>
            <person name="Oyedara O."/>
            <person name="Rodriguez-Perez M.A."/>
        </authorList>
    </citation>
    <scope>NUCLEOTIDE SEQUENCE [LARGE SCALE GENOMIC DNA]</scope>
    <source>
        <strain evidence="3 4">SSB218315</strain>
    </source>
</reference>
<dbReference type="Proteomes" id="UP000197003">
    <property type="component" value="Chromosome"/>
</dbReference>
<dbReference type="PIRSF" id="PIRSF003230">
    <property type="entry name" value="YbgC"/>
    <property type="match status" value="1"/>
</dbReference>
<dbReference type="PANTHER" id="PTHR31793:SF27">
    <property type="entry name" value="NOVEL THIOESTERASE SUPERFAMILY DOMAIN AND SAPOSIN A-TYPE DOMAIN CONTAINING PROTEIN (0610012H03RIK)"/>
    <property type="match status" value="1"/>
</dbReference>